<dbReference type="InterPro" id="IPR002885">
    <property type="entry name" value="PPR_rpt"/>
</dbReference>
<dbReference type="GO" id="GO:0009451">
    <property type="term" value="P:RNA modification"/>
    <property type="evidence" value="ECO:0007669"/>
    <property type="project" value="InterPro"/>
</dbReference>
<evidence type="ECO:0000256" key="1">
    <source>
        <dbReference type="ARBA" id="ARBA00004167"/>
    </source>
</evidence>
<dbReference type="EMBL" id="JAAMPC010000003">
    <property type="protein sequence ID" value="KAG2322695.1"/>
    <property type="molecule type" value="Genomic_DNA"/>
</dbReference>
<organism evidence="11 12">
    <name type="scientific">Brassica carinata</name>
    <name type="common">Ethiopian mustard</name>
    <name type="synonym">Abyssinian cabbage</name>
    <dbReference type="NCBI Taxonomy" id="52824"/>
    <lineage>
        <taxon>Eukaryota</taxon>
        <taxon>Viridiplantae</taxon>
        <taxon>Streptophyta</taxon>
        <taxon>Embryophyta</taxon>
        <taxon>Tracheophyta</taxon>
        <taxon>Spermatophyta</taxon>
        <taxon>Magnoliopsida</taxon>
        <taxon>eudicotyledons</taxon>
        <taxon>Gunneridae</taxon>
        <taxon>Pentapetalae</taxon>
        <taxon>rosids</taxon>
        <taxon>malvids</taxon>
        <taxon>Brassicales</taxon>
        <taxon>Brassicaceae</taxon>
        <taxon>Brassiceae</taxon>
        <taxon>Brassica</taxon>
    </lineage>
</organism>
<dbReference type="InterPro" id="IPR032867">
    <property type="entry name" value="DYW_dom"/>
</dbReference>
<evidence type="ECO:0000259" key="9">
    <source>
        <dbReference type="Pfam" id="PF13947"/>
    </source>
</evidence>
<evidence type="ECO:0000313" key="11">
    <source>
        <dbReference type="EMBL" id="KAG2322695.1"/>
    </source>
</evidence>
<name>A0A8X7W5H1_BRACI</name>
<dbReference type="GO" id="GO:0003723">
    <property type="term" value="F:RNA binding"/>
    <property type="evidence" value="ECO:0007669"/>
    <property type="project" value="InterPro"/>
</dbReference>
<dbReference type="GO" id="GO:0016020">
    <property type="term" value="C:membrane"/>
    <property type="evidence" value="ECO:0007669"/>
    <property type="project" value="UniProtKB-SubCell"/>
</dbReference>
<evidence type="ECO:0000256" key="8">
    <source>
        <dbReference type="PROSITE-ProRule" id="PRU00708"/>
    </source>
</evidence>
<evidence type="ECO:0000256" key="6">
    <source>
        <dbReference type="ARBA" id="ARBA00022989"/>
    </source>
</evidence>
<dbReference type="Proteomes" id="UP000886595">
    <property type="component" value="Unassembled WGS sequence"/>
</dbReference>
<dbReference type="PROSITE" id="PS51375">
    <property type="entry name" value="PPR"/>
    <property type="match status" value="1"/>
</dbReference>
<dbReference type="InterPro" id="IPR046960">
    <property type="entry name" value="PPR_At4g14850-like_plant"/>
</dbReference>
<keyword evidence="6" id="KW-1133">Transmembrane helix</keyword>
<evidence type="ECO:0000256" key="2">
    <source>
        <dbReference type="ARBA" id="ARBA00006643"/>
    </source>
</evidence>
<feature type="domain" description="DYW" evidence="10">
    <location>
        <begin position="354"/>
        <end position="445"/>
    </location>
</feature>
<evidence type="ECO:0000259" key="10">
    <source>
        <dbReference type="Pfam" id="PF14432"/>
    </source>
</evidence>
<comment type="similarity">
    <text evidence="2">Belongs to the PPR family. PCMP-H subfamily.</text>
</comment>
<keyword evidence="5" id="KW-0677">Repeat</keyword>
<accession>A0A8X7W5H1</accession>
<gene>
    <name evidence="11" type="ORF">Bca52824_015908</name>
</gene>
<dbReference type="NCBIfam" id="TIGR00756">
    <property type="entry name" value="PPR"/>
    <property type="match status" value="1"/>
</dbReference>
<dbReference type="AlphaFoldDB" id="A0A8X7W5H1"/>
<sequence>MVLLWCGKLKLSKPYLALATQTGSRWFSSRGSLSHHHHNHHRLISNGIRKIFTRLEHHVTWHTWTQNPVVGGPHRTVSSITGQDVTIETFDGFCNNGNLREAIEVLDHLQNHGHAIDLIRLLRLAKLCDRPEVLEEAKFVHERIVSLVYDPSDVSSRNAIIEMYSRCGSVVYAVKLFHEMSVKNTETWCVMMRCFVSNGYGEQAIGFFTRFKQQGNKPDGEIFKEGSLQFEAMQKDYGIKPSMEHYNSVTKMLAISGHLDEALSFIEKMPVEPSVDVWETLMNLSRVHGAVELGDRCAELVEKLDATRLDKASSAGLVANVNYKYNRTKHTSDPEMDMIYEMLKSLQLQMLEMGYVPSTREWRNERVVKENREEWTFGYKEEVAVVKKLLDSRPRSPVTVISNFRICQDCHDALKFMSVITGRQLTKRDSKRFHHISKGICSCKDRCIECSIYLVRDIIGCSITHESLSGLLKTFCYFIQSPRNFIECGEITAGFPFWGGNRLEHCGLPLLELHCRNKSSTYLIISDQEFSVLKVGQSSYTVTLARSDLLGPLCSAKFKTTVLPSDIFEILPNYKDLTVYYLCDPIRFSKRGHTCPPDKGLVLLPEGIEYGEIYCNNSFTVNVPTSFVPGEFENVHLLVEYAASVEPLKFAARQTHHPQESAANQSVNLYFSY</sequence>
<dbReference type="Pfam" id="PF14432">
    <property type="entry name" value="DYW_deaminase"/>
    <property type="match status" value="1"/>
</dbReference>
<feature type="repeat" description="PPR" evidence="8">
    <location>
        <begin position="184"/>
        <end position="218"/>
    </location>
</feature>
<keyword evidence="12" id="KW-1185">Reference proteome</keyword>
<dbReference type="PANTHER" id="PTHR47926:SF388">
    <property type="entry name" value="DYW DOMAIN-CONTAINING PROTEIN"/>
    <property type="match status" value="1"/>
</dbReference>
<keyword evidence="3" id="KW-0812">Transmembrane</keyword>
<evidence type="ECO:0000313" key="12">
    <source>
        <dbReference type="Proteomes" id="UP000886595"/>
    </source>
</evidence>
<evidence type="ECO:0008006" key="13">
    <source>
        <dbReference type="Google" id="ProtNLM"/>
    </source>
</evidence>
<dbReference type="GO" id="GO:0008270">
    <property type="term" value="F:zinc ion binding"/>
    <property type="evidence" value="ECO:0007669"/>
    <property type="project" value="InterPro"/>
</dbReference>
<comment type="subcellular location">
    <subcellularLocation>
        <location evidence="1">Membrane</location>
        <topology evidence="1">Single-pass membrane protein</topology>
    </subcellularLocation>
</comment>
<protein>
    <recommendedName>
        <fullName evidence="13">Pentatricopeptide repeat-containing protein</fullName>
    </recommendedName>
</protein>
<dbReference type="Gene3D" id="1.25.40.10">
    <property type="entry name" value="Tetratricopeptide repeat domain"/>
    <property type="match status" value="2"/>
</dbReference>
<feature type="domain" description="Wall-associated receptor kinase galacturonan-binding" evidence="9">
    <location>
        <begin position="487"/>
        <end position="546"/>
    </location>
</feature>
<dbReference type="Pfam" id="PF13947">
    <property type="entry name" value="GUB_WAK_bind"/>
    <property type="match status" value="1"/>
</dbReference>
<keyword evidence="7" id="KW-0472">Membrane</keyword>
<dbReference type="PANTHER" id="PTHR47926">
    <property type="entry name" value="PENTATRICOPEPTIDE REPEAT-CONTAINING PROTEIN"/>
    <property type="match status" value="1"/>
</dbReference>
<evidence type="ECO:0000256" key="3">
    <source>
        <dbReference type="ARBA" id="ARBA00022692"/>
    </source>
</evidence>
<proteinExistence type="inferred from homology"/>
<evidence type="ECO:0000256" key="4">
    <source>
        <dbReference type="ARBA" id="ARBA00022729"/>
    </source>
</evidence>
<comment type="caution">
    <text evidence="11">The sequence shown here is derived from an EMBL/GenBank/DDBJ whole genome shotgun (WGS) entry which is preliminary data.</text>
</comment>
<evidence type="ECO:0000256" key="5">
    <source>
        <dbReference type="ARBA" id="ARBA00022737"/>
    </source>
</evidence>
<dbReference type="InterPro" id="IPR011990">
    <property type="entry name" value="TPR-like_helical_dom_sf"/>
</dbReference>
<keyword evidence="4" id="KW-0732">Signal</keyword>
<reference evidence="11 12" key="1">
    <citation type="submission" date="2020-02" db="EMBL/GenBank/DDBJ databases">
        <authorList>
            <person name="Ma Q."/>
            <person name="Huang Y."/>
            <person name="Song X."/>
            <person name="Pei D."/>
        </authorList>
    </citation>
    <scope>NUCLEOTIDE SEQUENCE [LARGE SCALE GENOMIC DNA]</scope>
    <source>
        <strain evidence="11">Sxm20200214</strain>
        <tissue evidence="11">Leaf</tissue>
    </source>
</reference>
<dbReference type="Pfam" id="PF01535">
    <property type="entry name" value="PPR"/>
    <property type="match status" value="4"/>
</dbReference>
<dbReference type="OrthoDB" id="1035247at2759"/>
<dbReference type="GO" id="GO:0030247">
    <property type="term" value="F:polysaccharide binding"/>
    <property type="evidence" value="ECO:0007669"/>
    <property type="project" value="InterPro"/>
</dbReference>
<evidence type="ECO:0000256" key="7">
    <source>
        <dbReference type="ARBA" id="ARBA00023136"/>
    </source>
</evidence>
<dbReference type="InterPro" id="IPR025287">
    <property type="entry name" value="WAK_GUB"/>
</dbReference>